<keyword evidence="5 8" id="KW-0418">Kinase</keyword>
<comment type="caution">
    <text evidence="8">The sequence shown here is derived from an EMBL/GenBank/DDBJ whole genome shotgun (WGS) entry which is preliminary data.</text>
</comment>
<dbReference type="Gene3D" id="1.10.510.10">
    <property type="entry name" value="Transferase(Phosphotransferase) domain 1"/>
    <property type="match status" value="1"/>
</dbReference>
<evidence type="ECO:0000256" key="2">
    <source>
        <dbReference type="ARBA" id="ARBA00022527"/>
    </source>
</evidence>
<dbReference type="SMART" id="SM00220">
    <property type="entry name" value="S_TKc"/>
    <property type="match status" value="1"/>
</dbReference>
<reference evidence="8 9" key="1">
    <citation type="journal article" date="2015" name="PLoS Pathog.">
        <title>Leptomonas seymouri: Adaptations to the Dixenous Life Cycle Analyzed by Genome Sequencing, Transcriptome Profiling and Co-infection with Leishmania donovani.</title>
        <authorList>
            <person name="Kraeva N."/>
            <person name="Butenko A."/>
            <person name="Hlavacova J."/>
            <person name="Kostygov A."/>
            <person name="Myskova J."/>
            <person name="Grybchuk D."/>
            <person name="Lestinova T."/>
            <person name="Votypka J."/>
            <person name="Volf P."/>
            <person name="Opperdoes F."/>
            <person name="Flegontov P."/>
            <person name="Lukes J."/>
            <person name="Yurchenko V."/>
        </authorList>
    </citation>
    <scope>NUCLEOTIDE SEQUENCE [LARGE SCALE GENOMIC DNA]</scope>
    <source>
        <strain evidence="8 9">ATCC 30220</strain>
    </source>
</reference>
<keyword evidence="4" id="KW-0547">Nucleotide-binding</keyword>
<dbReference type="SUPFAM" id="SSF56112">
    <property type="entry name" value="Protein kinase-like (PK-like)"/>
    <property type="match status" value="1"/>
</dbReference>
<accession>A0A0N0P3Z9</accession>
<evidence type="ECO:0000256" key="1">
    <source>
        <dbReference type="ARBA" id="ARBA00005527"/>
    </source>
</evidence>
<dbReference type="CDD" id="cd14137">
    <property type="entry name" value="STKc_GSK3"/>
    <property type="match status" value="1"/>
</dbReference>
<evidence type="ECO:0000256" key="6">
    <source>
        <dbReference type="ARBA" id="ARBA00022840"/>
    </source>
</evidence>
<dbReference type="Proteomes" id="UP000038009">
    <property type="component" value="Unassembled WGS sequence"/>
</dbReference>
<dbReference type="GO" id="GO:0005737">
    <property type="term" value="C:cytoplasm"/>
    <property type="evidence" value="ECO:0007669"/>
    <property type="project" value="TreeGrafter"/>
</dbReference>
<dbReference type="InterPro" id="IPR050591">
    <property type="entry name" value="GSK-3"/>
</dbReference>
<dbReference type="GO" id="GO:0005524">
    <property type="term" value="F:ATP binding"/>
    <property type="evidence" value="ECO:0007669"/>
    <property type="project" value="UniProtKB-KW"/>
</dbReference>
<dbReference type="InterPro" id="IPR000719">
    <property type="entry name" value="Prot_kinase_dom"/>
</dbReference>
<dbReference type="GO" id="GO:0007165">
    <property type="term" value="P:signal transduction"/>
    <property type="evidence" value="ECO:0007669"/>
    <property type="project" value="TreeGrafter"/>
</dbReference>
<dbReference type="Gene3D" id="3.30.200.20">
    <property type="entry name" value="Phosphorylase Kinase, domain 1"/>
    <property type="match status" value="1"/>
</dbReference>
<evidence type="ECO:0000313" key="9">
    <source>
        <dbReference type="Proteomes" id="UP000038009"/>
    </source>
</evidence>
<gene>
    <name evidence="8" type="ORF">ABL78_6212</name>
</gene>
<dbReference type="PANTHER" id="PTHR24057:SF0">
    <property type="entry name" value="PROTEIN KINASE SHAGGY-RELATED"/>
    <property type="match status" value="1"/>
</dbReference>
<evidence type="ECO:0000259" key="7">
    <source>
        <dbReference type="PROSITE" id="PS50011"/>
    </source>
</evidence>
<dbReference type="OMA" id="CLHAFFD"/>
<organism evidence="8 9">
    <name type="scientific">Leptomonas seymouri</name>
    <dbReference type="NCBI Taxonomy" id="5684"/>
    <lineage>
        <taxon>Eukaryota</taxon>
        <taxon>Discoba</taxon>
        <taxon>Euglenozoa</taxon>
        <taxon>Kinetoplastea</taxon>
        <taxon>Metakinetoplastina</taxon>
        <taxon>Trypanosomatida</taxon>
        <taxon>Trypanosomatidae</taxon>
        <taxon>Leishmaniinae</taxon>
        <taxon>Leptomonas</taxon>
    </lineage>
</organism>
<dbReference type="InterPro" id="IPR039192">
    <property type="entry name" value="STKc_GSK3"/>
</dbReference>
<proteinExistence type="inferred from homology"/>
<dbReference type="AlphaFoldDB" id="A0A0N0P3Z9"/>
<sequence length="356" mass="40873">MSLNASDAADERSRKEMERFQVERMAGQGTFGTVQLGKERATGKAVAIKKVIQDPRFRNRELQIMQDLAVLHHPNIVQLQSYFYTLGERNHKDIYLNVVMEYVPDTLHRCCRNYYRRQAMPPPILIKVFLFQLIRSIGCLHLPSVNVCHRDIKPHNVLVNEVDGALKLCDFGSAKKLSPSEPNVAYICSRYYRAPELIFGNQHYTTSVDIWSVGCIFAEMMLGEPIFRGDNSAGQLHEIVRVLGRPSREVLRKLNPTHTDVDLFNSKGIPWSSIFREQSQMKDAKEAYDLLSALLQCLPEDRIKPYEALCHPYFDELHDPATKLPNDRDLPADLFRFLPVEVDAFTDAQKAKLLRK</sequence>
<dbReference type="PROSITE" id="PS00108">
    <property type="entry name" value="PROTEIN_KINASE_ST"/>
    <property type="match status" value="1"/>
</dbReference>
<dbReference type="Pfam" id="PF00069">
    <property type="entry name" value="Pkinase"/>
    <property type="match status" value="1"/>
</dbReference>
<keyword evidence="6" id="KW-0067">ATP-binding</keyword>
<dbReference type="InterPro" id="IPR011009">
    <property type="entry name" value="Kinase-like_dom_sf"/>
</dbReference>
<keyword evidence="3" id="KW-0808">Transferase</keyword>
<evidence type="ECO:0000256" key="3">
    <source>
        <dbReference type="ARBA" id="ARBA00022679"/>
    </source>
</evidence>
<dbReference type="PANTHER" id="PTHR24057">
    <property type="entry name" value="GLYCOGEN SYNTHASE KINASE-3 ALPHA"/>
    <property type="match status" value="1"/>
</dbReference>
<dbReference type="OrthoDB" id="272141at2759"/>
<dbReference type="EMBL" id="LJSK01000236">
    <property type="protein sequence ID" value="KPI84719.1"/>
    <property type="molecule type" value="Genomic_DNA"/>
</dbReference>
<dbReference type="GO" id="GO:0004674">
    <property type="term" value="F:protein serine/threonine kinase activity"/>
    <property type="evidence" value="ECO:0007669"/>
    <property type="project" value="UniProtKB-KW"/>
</dbReference>
<dbReference type="GO" id="GO:0030154">
    <property type="term" value="P:cell differentiation"/>
    <property type="evidence" value="ECO:0007669"/>
    <property type="project" value="TreeGrafter"/>
</dbReference>
<keyword evidence="9" id="KW-1185">Reference proteome</keyword>
<evidence type="ECO:0000256" key="4">
    <source>
        <dbReference type="ARBA" id="ARBA00022741"/>
    </source>
</evidence>
<keyword evidence="2" id="KW-0723">Serine/threonine-protein kinase</keyword>
<dbReference type="GO" id="GO:0005634">
    <property type="term" value="C:nucleus"/>
    <property type="evidence" value="ECO:0007669"/>
    <property type="project" value="TreeGrafter"/>
</dbReference>
<evidence type="ECO:0000313" key="8">
    <source>
        <dbReference type="EMBL" id="KPI84719.1"/>
    </source>
</evidence>
<protein>
    <submittedName>
        <fullName evidence="8">Glycogen synthase kinase 3 (GSK3)</fullName>
    </submittedName>
</protein>
<name>A0A0N0P3Z9_LEPSE</name>
<dbReference type="VEuPathDB" id="TriTrypDB:Lsey_0236_0010"/>
<comment type="similarity">
    <text evidence="1">Belongs to the protein kinase superfamily. CMGC Ser/Thr protein kinase family. GSK-3 subfamily.</text>
</comment>
<dbReference type="PROSITE" id="PS50011">
    <property type="entry name" value="PROTEIN_KINASE_DOM"/>
    <property type="match status" value="1"/>
</dbReference>
<evidence type="ECO:0000256" key="5">
    <source>
        <dbReference type="ARBA" id="ARBA00022777"/>
    </source>
</evidence>
<dbReference type="InterPro" id="IPR008271">
    <property type="entry name" value="Ser/Thr_kinase_AS"/>
</dbReference>
<feature type="domain" description="Protein kinase" evidence="7">
    <location>
        <begin position="20"/>
        <end position="314"/>
    </location>
</feature>
<dbReference type="FunFam" id="1.10.510.10:FF:000082">
    <property type="entry name" value="Shaggy-related protein kinase kappa"/>
    <property type="match status" value="1"/>
</dbReference>